<dbReference type="InterPro" id="IPR035242">
    <property type="entry name" value="DUF5329"/>
</dbReference>
<dbReference type="EMBL" id="JAVDQZ010000001">
    <property type="protein sequence ID" value="MDR6424176.1"/>
    <property type="molecule type" value="Genomic_DNA"/>
</dbReference>
<evidence type="ECO:0000313" key="2">
    <source>
        <dbReference type="Proteomes" id="UP001184828"/>
    </source>
</evidence>
<evidence type="ECO:0000313" key="1">
    <source>
        <dbReference type="EMBL" id="MDR6424176.1"/>
    </source>
</evidence>
<dbReference type="Pfam" id="PF17263">
    <property type="entry name" value="DUF5329"/>
    <property type="match status" value="1"/>
</dbReference>
<evidence type="ECO:0008006" key="3">
    <source>
        <dbReference type="Google" id="ProtNLM"/>
    </source>
</evidence>
<accession>A0AAE3XUW5</accession>
<organism evidence="1 2">
    <name type="scientific">Variovorax paradoxus</name>
    <dbReference type="NCBI Taxonomy" id="34073"/>
    <lineage>
        <taxon>Bacteria</taxon>
        <taxon>Pseudomonadati</taxon>
        <taxon>Pseudomonadota</taxon>
        <taxon>Betaproteobacteria</taxon>
        <taxon>Burkholderiales</taxon>
        <taxon>Comamonadaceae</taxon>
        <taxon>Variovorax</taxon>
    </lineage>
</organism>
<sequence>MGNQACQNLRLDPSRARFDTRGATALAWSGNCHIDHMASFQLPRRALLALVLGLAAAAAQATPSASEQKLIDTLILRVSKMTTMTFMRNGNEHDAADAAKHMQAKFDYFKDDITTAEDFIDRCASRSEVTGKPYKVKMPNGSMRDANEFLNAELRALRRGGGKPGAG</sequence>
<gene>
    <name evidence="1" type="ORF">J2738_000298</name>
</gene>
<reference evidence="1" key="1">
    <citation type="submission" date="2023-07" db="EMBL/GenBank/DDBJ databases">
        <title>Sorghum-associated microbial communities from plants grown in Nebraska, USA.</title>
        <authorList>
            <person name="Schachtman D."/>
        </authorList>
    </citation>
    <scope>NUCLEOTIDE SEQUENCE</scope>
    <source>
        <strain evidence="1">DS2114</strain>
    </source>
</reference>
<dbReference type="AlphaFoldDB" id="A0AAE3XUW5"/>
<proteinExistence type="predicted"/>
<name>A0AAE3XUW5_VARPD</name>
<dbReference type="Proteomes" id="UP001184828">
    <property type="component" value="Unassembled WGS sequence"/>
</dbReference>
<protein>
    <recommendedName>
        <fullName evidence="3">DUF5329 domain-containing protein</fullName>
    </recommendedName>
</protein>
<comment type="caution">
    <text evidence="1">The sequence shown here is derived from an EMBL/GenBank/DDBJ whole genome shotgun (WGS) entry which is preliminary data.</text>
</comment>